<dbReference type="Proteomes" id="UP001212160">
    <property type="component" value="Unassembled WGS sequence"/>
</dbReference>
<comment type="caution">
    <text evidence="1">The sequence shown here is derived from an EMBL/GenBank/DDBJ whole genome shotgun (WGS) entry which is preliminary data.</text>
</comment>
<dbReference type="SUPFAM" id="SSF51197">
    <property type="entry name" value="Clavaminate synthase-like"/>
    <property type="match status" value="1"/>
</dbReference>
<dbReference type="Pfam" id="PF04074">
    <property type="entry name" value="DUF386"/>
    <property type="match status" value="1"/>
</dbReference>
<protein>
    <submittedName>
        <fullName evidence="1">YhcH/YjgK/YiaL family protein</fullName>
    </submittedName>
</protein>
<dbReference type="NCBIfam" id="TIGR00022">
    <property type="entry name" value="YhcH/YjgK/YiaL family protein"/>
    <property type="match status" value="1"/>
</dbReference>
<proteinExistence type="predicted"/>
<dbReference type="RefSeq" id="WP_272108178.1">
    <property type="nucleotide sequence ID" value="NZ_JAQMLA010000073.1"/>
</dbReference>
<dbReference type="GO" id="GO:0005829">
    <property type="term" value="C:cytosol"/>
    <property type="evidence" value="ECO:0007669"/>
    <property type="project" value="TreeGrafter"/>
</dbReference>
<reference evidence="1" key="1">
    <citation type="submission" date="2023-01" db="EMBL/GenBank/DDBJ databases">
        <title>Human gut microbiome strain richness.</title>
        <authorList>
            <person name="Chen-Liaw A."/>
        </authorList>
    </citation>
    <scope>NUCLEOTIDE SEQUENCE</scope>
    <source>
        <strain evidence="1">RTP21484st1_H11_RTP21484_190118</strain>
    </source>
</reference>
<dbReference type="AlphaFoldDB" id="A0AAW6DIP8"/>
<dbReference type="Gene3D" id="2.60.120.370">
    <property type="entry name" value="YhcH/YjgK/YiaL"/>
    <property type="match status" value="1"/>
</dbReference>
<dbReference type="EMBL" id="JAQMLA010000073">
    <property type="protein sequence ID" value="MDB8688273.1"/>
    <property type="molecule type" value="Genomic_DNA"/>
</dbReference>
<sequence length="149" mass="16730">MIYDNLKNAGRYRGMSEWLDIAIDFLEKTDLTNLPLGRTEIFVDKVFANVMEAQSLDETAVKFEIHKRYMDIQIDVEGTEIIQIGLDNGEVQDAYDEETDFGTVSCGKSASCVLGPGRFIVCMGEEPHKPSIAENEDLYLKKCVIKVAV</sequence>
<name>A0AAW6DIP8_MEDGN</name>
<dbReference type="PANTHER" id="PTHR34986:SF1">
    <property type="entry name" value="PROTEIN YIAL"/>
    <property type="match status" value="1"/>
</dbReference>
<organism evidence="1 2">
    <name type="scientific">Mediterraneibacter gnavus</name>
    <name type="common">Ruminococcus gnavus</name>
    <dbReference type="NCBI Taxonomy" id="33038"/>
    <lineage>
        <taxon>Bacteria</taxon>
        <taxon>Bacillati</taxon>
        <taxon>Bacillota</taxon>
        <taxon>Clostridia</taxon>
        <taxon>Lachnospirales</taxon>
        <taxon>Lachnospiraceae</taxon>
        <taxon>Mediterraneibacter</taxon>
    </lineage>
</organism>
<dbReference type="PANTHER" id="PTHR34986">
    <property type="entry name" value="EVOLVED BETA-GALACTOSIDASE SUBUNIT BETA"/>
    <property type="match status" value="1"/>
</dbReference>
<evidence type="ECO:0000313" key="2">
    <source>
        <dbReference type="Proteomes" id="UP001212160"/>
    </source>
</evidence>
<dbReference type="InterPro" id="IPR004375">
    <property type="entry name" value="NanQ/TabA/YiaL"/>
</dbReference>
<accession>A0AAW6DIP8</accession>
<dbReference type="InterPro" id="IPR037012">
    <property type="entry name" value="NanQ/TabA/YiaL_sf"/>
</dbReference>
<evidence type="ECO:0000313" key="1">
    <source>
        <dbReference type="EMBL" id="MDB8688273.1"/>
    </source>
</evidence>
<gene>
    <name evidence="1" type="ORF">PNW85_16695</name>
</gene>